<evidence type="ECO:0000256" key="6">
    <source>
        <dbReference type="ARBA" id="ARBA00022691"/>
    </source>
</evidence>
<dbReference type="FunFam" id="3.40.1780.10:FF:000001">
    <property type="entry name" value="S-adenosylmethionine:tRNA ribosyltransferase-isomerase"/>
    <property type="match status" value="1"/>
</dbReference>
<keyword evidence="5 13" id="KW-0808">Transferase</keyword>
<dbReference type="GO" id="GO:0005737">
    <property type="term" value="C:cytoplasm"/>
    <property type="evidence" value="ECO:0007669"/>
    <property type="project" value="UniProtKB-SubCell"/>
</dbReference>
<evidence type="ECO:0000256" key="5">
    <source>
        <dbReference type="ARBA" id="ARBA00022679"/>
    </source>
</evidence>
<dbReference type="InterPro" id="IPR003699">
    <property type="entry name" value="QueA"/>
</dbReference>
<comment type="caution">
    <text evidence="14">The sequence shown here is derived from an EMBL/GenBank/DDBJ whole genome shotgun (WGS) entry which is preliminary data.</text>
</comment>
<dbReference type="PANTHER" id="PTHR30307:SF0">
    <property type="entry name" value="S-ADENOSYLMETHIONINE:TRNA RIBOSYLTRANSFERASE-ISOMERASE"/>
    <property type="match status" value="1"/>
</dbReference>
<name>C0EF11_9FIRM</name>
<evidence type="ECO:0000256" key="10">
    <source>
        <dbReference type="ARBA" id="ARBA00066503"/>
    </source>
</evidence>
<evidence type="ECO:0000256" key="13">
    <source>
        <dbReference type="HAMAP-Rule" id="MF_00113"/>
    </source>
</evidence>
<evidence type="ECO:0000256" key="2">
    <source>
        <dbReference type="ARBA" id="ARBA00004691"/>
    </source>
</evidence>
<comment type="similarity">
    <text evidence="9 13">Belongs to the QueA family.</text>
</comment>
<dbReference type="SUPFAM" id="SSF111337">
    <property type="entry name" value="QueA-like"/>
    <property type="match status" value="1"/>
</dbReference>
<dbReference type="GO" id="GO:0008616">
    <property type="term" value="P:tRNA queuosine(34) biosynthetic process"/>
    <property type="evidence" value="ECO:0007669"/>
    <property type="project" value="UniProtKB-UniRule"/>
</dbReference>
<organism evidence="14 15">
    <name type="scientific">[Clostridium] methylpentosum DSM 5476</name>
    <dbReference type="NCBI Taxonomy" id="537013"/>
    <lineage>
        <taxon>Bacteria</taxon>
        <taxon>Bacillati</taxon>
        <taxon>Bacillota</taxon>
        <taxon>Clostridia</taxon>
        <taxon>Eubacteriales</taxon>
        <taxon>Oscillospiraceae</taxon>
        <taxon>Oscillospiraceae incertae sedis</taxon>
    </lineage>
</organism>
<dbReference type="UniPathway" id="UPA00392"/>
<evidence type="ECO:0000256" key="12">
    <source>
        <dbReference type="ARBA" id="ARBA00076160"/>
    </source>
</evidence>
<comment type="pathway">
    <text evidence="2 13">tRNA modification; tRNA-queuosine biosynthesis.</text>
</comment>
<dbReference type="NCBIfam" id="NF001140">
    <property type="entry name" value="PRK00147.1"/>
    <property type="match status" value="1"/>
</dbReference>
<sequence>MNTSDFYFDLPKELIAQTPIEPRDHSRMLCLDRNTGKLAHKHFYDVVDLLEPGDTLVINDSRVLPARLYGKKQGTGSDIEFLLLEQKQQDVWEILCKPGKKAKVGAKFTFGGLLDAEIIEVCDDGNRIAKFTYDGSFFDILDQIGQMPLPPYITEKLEDKERYQTVYADELGSAAAPTAGLHFTPELLGKLENKGVNIARVTLHVGLGTFRPVKVDDVTKHKMHSEHYAISQETADLINRTKANGKRVIAVGTTSCRTLESVATFTGGIQKAEGYTDIFIYPGYEFKVLDGLITNFHLPESTLIMLVSAFAGYDQVMEAYHTAVQERYRFFSFGDAMCIL</sequence>
<comment type="function">
    <text evidence="13">Transfers and isomerizes the ribose moiety from AdoMet to the 7-aminomethyl group of 7-deazaguanine (preQ1-tRNA) to give epoxyqueuosine (oQ-tRNA).</text>
</comment>
<dbReference type="HAMAP" id="MF_00113">
    <property type="entry name" value="QueA"/>
    <property type="match status" value="1"/>
</dbReference>
<dbReference type="InterPro" id="IPR042118">
    <property type="entry name" value="QueA_dom1"/>
</dbReference>
<evidence type="ECO:0000256" key="9">
    <source>
        <dbReference type="ARBA" id="ARBA00061210"/>
    </source>
</evidence>
<evidence type="ECO:0000256" key="1">
    <source>
        <dbReference type="ARBA" id="ARBA00004496"/>
    </source>
</evidence>
<dbReference type="HOGENOM" id="CLU_039110_1_0_9"/>
<comment type="subcellular location">
    <subcellularLocation>
        <location evidence="1 13">Cytoplasm</location>
    </subcellularLocation>
</comment>
<dbReference type="Gene3D" id="2.40.10.240">
    <property type="entry name" value="QueA-like"/>
    <property type="match status" value="1"/>
</dbReference>
<dbReference type="Gene3D" id="3.40.1780.10">
    <property type="entry name" value="QueA-like"/>
    <property type="match status" value="1"/>
</dbReference>
<evidence type="ECO:0000256" key="4">
    <source>
        <dbReference type="ARBA" id="ARBA00022490"/>
    </source>
</evidence>
<dbReference type="EMBL" id="ACEC01000082">
    <property type="protein sequence ID" value="EEG29913.1"/>
    <property type="molecule type" value="Genomic_DNA"/>
</dbReference>
<dbReference type="InterPro" id="IPR036100">
    <property type="entry name" value="QueA_sf"/>
</dbReference>
<reference evidence="14 15" key="2">
    <citation type="submission" date="2009-02" db="EMBL/GenBank/DDBJ databases">
        <title>Draft genome sequence of Clostridium methylpentosum (DSM 5476).</title>
        <authorList>
            <person name="Sudarsanam P."/>
            <person name="Ley R."/>
            <person name="Guruge J."/>
            <person name="Turnbaugh P.J."/>
            <person name="Mahowald M."/>
            <person name="Liep D."/>
            <person name="Gordon J."/>
        </authorList>
    </citation>
    <scope>NUCLEOTIDE SEQUENCE [LARGE SCALE GENOMIC DNA]</scope>
    <source>
        <strain evidence="14 15">DSM 5476</strain>
    </source>
</reference>
<dbReference type="Pfam" id="PF02547">
    <property type="entry name" value="Queuosine_synth"/>
    <property type="match status" value="1"/>
</dbReference>
<dbReference type="Proteomes" id="UP000003340">
    <property type="component" value="Unassembled WGS sequence"/>
</dbReference>
<dbReference type="eggNOG" id="COG0809">
    <property type="taxonomic scope" value="Bacteria"/>
</dbReference>
<evidence type="ECO:0000256" key="8">
    <source>
        <dbReference type="ARBA" id="ARBA00052751"/>
    </source>
</evidence>
<dbReference type="GO" id="GO:0051075">
    <property type="term" value="F:S-adenosylmethionine:tRNA ribosyltransferase-isomerase activity"/>
    <property type="evidence" value="ECO:0007669"/>
    <property type="project" value="UniProtKB-EC"/>
</dbReference>
<comment type="subunit">
    <text evidence="3 13">Monomer.</text>
</comment>
<keyword evidence="6 13" id="KW-0949">S-adenosyl-L-methionine</keyword>
<keyword evidence="7 13" id="KW-0671">Queuosine biosynthesis</keyword>
<dbReference type="NCBIfam" id="TIGR00113">
    <property type="entry name" value="queA"/>
    <property type="match status" value="1"/>
</dbReference>
<dbReference type="PANTHER" id="PTHR30307">
    <property type="entry name" value="S-ADENOSYLMETHIONINE:TRNA RIBOSYLTRANSFERASE-ISOMERASE"/>
    <property type="match status" value="1"/>
</dbReference>
<dbReference type="AlphaFoldDB" id="C0EF11"/>
<dbReference type="FunFam" id="2.40.10.240:FF:000002">
    <property type="entry name" value="S-adenosylmethionine:tRNA ribosyltransferase-isomerase"/>
    <property type="match status" value="1"/>
</dbReference>
<keyword evidence="15" id="KW-1185">Reference proteome</keyword>
<keyword evidence="4 13" id="KW-0963">Cytoplasm</keyword>
<dbReference type="STRING" id="537013.CLOSTMETH_02450"/>
<dbReference type="InterPro" id="IPR042119">
    <property type="entry name" value="QueA_dom2"/>
</dbReference>
<gene>
    <name evidence="13 14" type="primary">queA</name>
    <name evidence="14" type="ORF">CLOSTMETH_02450</name>
</gene>
<evidence type="ECO:0000313" key="15">
    <source>
        <dbReference type="Proteomes" id="UP000003340"/>
    </source>
</evidence>
<keyword evidence="14" id="KW-0413">Isomerase</keyword>
<proteinExistence type="inferred from homology"/>
<dbReference type="EC" id="2.4.99.17" evidence="10 13"/>
<evidence type="ECO:0000256" key="11">
    <source>
        <dbReference type="ARBA" id="ARBA00069325"/>
    </source>
</evidence>
<reference evidence="14 15" key="1">
    <citation type="submission" date="2009-01" db="EMBL/GenBank/DDBJ databases">
        <authorList>
            <person name="Fulton L."/>
            <person name="Clifton S."/>
            <person name="Fulton B."/>
            <person name="Xu J."/>
            <person name="Minx P."/>
            <person name="Pepin K.H."/>
            <person name="Johnson M."/>
            <person name="Bhonagiri V."/>
            <person name="Nash W.E."/>
            <person name="Mardis E.R."/>
            <person name="Wilson R.K."/>
        </authorList>
    </citation>
    <scope>NUCLEOTIDE SEQUENCE [LARGE SCALE GENOMIC DNA]</scope>
    <source>
        <strain evidence="14 15">DSM 5476</strain>
    </source>
</reference>
<evidence type="ECO:0000313" key="14">
    <source>
        <dbReference type="EMBL" id="EEG29913.1"/>
    </source>
</evidence>
<protein>
    <recommendedName>
        <fullName evidence="11 13">S-adenosylmethionine:tRNA ribosyltransferase-isomerase</fullName>
        <ecNumber evidence="10 13">2.4.99.17</ecNumber>
    </recommendedName>
    <alternativeName>
        <fullName evidence="12 13">Queuosine biosynthesis protein QueA</fullName>
    </alternativeName>
</protein>
<comment type="catalytic activity">
    <reaction evidence="8 13">
        <text>7-aminomethyl-7-carbaguanosine(34) in tRNA + S-adenosyl-L-methionine = epoxyqueuosine(34) in tRNA + adenine + L-methionine + 2 H(+)</text>
        <dbReference type="Rhea" id="RHEA:32155"/>
        <dbReference type="Rhea" id="RHEA-COMP:10342"/>
        <dbReference type="Rhea" id="RHEA-COMP:18582"/>
        <dbReference type="ChEBI" id="CHEBI:15378"/>
        <dbReference type="ChEBI" id="CHEBI:16708"/>
        <dbReference type="ChEBI" id="CHEBI:57844"/>
        <dbReference type="ChEBI" id="CHEBI:59789"/>
        <dbReference type="ChEBI" id="CHEBI:82833"/>
        <dbReference type="ChEBI" id="CHEBI:194443"/>
        <dbReference type="EC" id="2.4.99.17"/>
    </reaction>
</comment>
<evidence type="ECO:0000256" key="7">
    <source>
        <dbReference type="ARBA" id="ARBA00022785"/>
    </source>
</evidence>
<evidence type="ECO:0000256" key="3">
    <source>
        <dbReference type="ARBA" id="ARBA00011245"/>
    </source>
</evidence>
<accession>C0EF11</accession>